<feature type="active site" evidence="3 4">
    <location>
        <position position="355"/>
    </location>
</feature>
<dbReference type="GO" id="GO:0005737">
    <property type="term" value="C:cytoplasm"/>
    <property type="evidence" value="ECO:0007669"/>
    <property type="project" value="UniProtKB-SubCell"/>
</dbReference>
<dbReference type="CDD" id="cd17541">
    <property type="entry name" value="REC_CheB-like"/>
    <property type="match status" value="1"/>
</dbReference>
<dbReference type="GO" id="GO:0050568">
    <property type="term" value="F:protein-glutamine glutaminase activity"/>
    <property type="evidence" value="ECO:0007669"/>
    <property type="project" value="UniProtKB-UniRule"/>
</dbReference>
<dbReference type="SUPFAM" id="SSF52172">
    <property type="entry name" value="CheY-like"/>
    <property type="match status" value="1"/>
</dbReference>
<dbReference type="PANTHER" id="PTHR42872:SF3">
    <property type="entry name" value="PROTEIN-GLUTAMATE METHYLESTERASE_PROTEIN-GLUTAMINE GLUTAMINASE 1"/>
    <property type="match status" value="1"/>
</dbReference>
<dbReference type="InterPro" id="IPR001789">
    <property type="entry name" value="Sig_transdc_resp-reg_receiver"/>
</dbReference>
<keyword evidence="3 4" id="KW-0145">Chemotaxis</keyword>
<feature type="compositionally biased region" description="Polar residues" evidence="6">
    <location>
        <begin position="184"/>
        <end position="205"/>
    </location>
</feature>
<keyword evidence="1 3" id="KW-0378">Hydrolase</keyword>
<accession>A0A1M4U0D5</accession>
<evidence type="ECO:0000256" key="6">
    <source>
        <dbReference type="SAM" id="MobiDB-lite"/>
    </source>
</evidence>
<comment type="PTM">
    <text evidence="3">Phosphorylated by CheA. Phosphorylation of the N-terminal regulatory domain activates the methylesterase activity.</text>
</comment>
<keyword evidence="3 5" id="KW-0597">Phosphoprotein</keyword>
<feature type="active site" evidence="3 4">
    <location>
        <position position="231"/>
    </location>
</feature>
<comment type="subcellular location">
    <subcellularLocation>
        <location evidence="3">Cytoplasm</location>
    </subcellularLocation>
</comment>
<evidence type="ECO:0000259" key="8">
    <source>
        <dbReference type="PROSITE" id="PS50122"/>
    </source>
</evidence>
<dbReference type="SUPFAM" id="SSF52738">
    <property type="entry name" value="Methylesterase CheB, C-terminal domain"/>
    <property type="match status" value="1"/>
</dbReference>
<dbReference type="STRING" id="1121881.SAMN02745225_00802"/>
<dbReference type="GO" id="GO:0000156">
    <property type="term" value="F:phosphorelay response regulator activity"/>
    <property type="evidence" value="ECO:0007669"/>
    <property type="project" value="InterPro"/>
</dbReference>
<dbReference type="Proteomes" id="UP000184295">
    <property type="component" value="Unassembled WGS sequence"/>
</dbReference>
<feature type="active site" evidence="3 4">
    <location>
        <position position="258"/>
    </location>
</feature>
<dbReference type="Gene3D" id="3.40.50.2300">
    <property type="match status" value="1"/>
</dbReference>
<evidence type="ECO:0000256" key="5">
    <source>
        <dbReference type="PROSITE-ProRule" id="PRU00169"/>
    </source>
</evidence>
<dbReference type="RefSeq" id="WP_072788946.1">
    <property type="nucleotide sequence ID" value="NZ_FQUL01000007.1"/>
</dbReference>
<dbReference type="Pfam" id="PF00072">
    <property type="entry name" value="Response_reg"/>
    <property type="match status" value="1"/>
</dbReference>
<evidence type="ECO:0000256" key="3">
    <source>
        <dbReference type="HAMAP-Rule" id="MF_00099"/>
    </source>
</evidence>
<proteinExistence type="inferred from homology"/>
<feature type="domain" description="CheB-type methylesterase" evidence="8">
    <location>
        <begin position="219"/>
        <end position="413"/>
    </location>
</feature>
<dbReference type="GO" id="GO:0008984">
    <property type="term" value="F:protein-glutamate methylesterase activity"/>
    <property type="evidence" value="ECO:0007669"/>
    <property type="project" value="UniProtKB-UniRule"/>
</dbReference>
<keyword evidence="10" id="KW-1185">Reference proteome</keyword>
<dbReference type="InterPro" id="IPR011006">
    <property type="entry name" value="CheY-like_superfamily"/>
</dbReference>
<gene>
    <name evidence="3" type="primary">cheB</name>
    <name evidence="9" type="ORF">SAMN02745225_00802</name>
</gene>
<dbReference type="EMBL" id="FQUL01000007">
    <property type="protein sequence ID" value="SHE50057.1"/>
    <property type="molecule type" value="Genomic_DNA"/>
</dbReference>
<evidence type="ECO:0000256" key="1">
    <source>
        <dbReference type="ARBA" id="ARBA00022801"/>
    </source>
</evidence>
<dbReference type="AlphaFoldDB" id="A0A1M4U0D5"/>
<dbReference type="InterPro" id="IPR035909">
    <property type="entry name" value="CheB_C"/>
</dbReference>
<feature type="modified residue" description="4-aspartylphosphate" evidence="3 5">
    <location>
        <position position="59"/>
    </location>
</feature>
<dbReference type="CDD" id="cd16432">
    <property type="entry name" value="CheB_Rec"/>
    <property type="match status" value="1"/>
</dbReference>
<dbReference type="SMART" id="SM00448">
    <property type="entry name" value="REC"/>
    <property type="match status" value="1"/>
</dbReference>
<evidence type="ECO:0000256" key="4">
    <source>
        <dbReference type="PROSITE-ProRule" id="PRU00050"/>
    </source>
</evidence>
<comment type="domain">
    <text evidence="3">Contains a C-terminal catalytic domain, and an N-terminal region which modulates catalytic activity.</text>
</comment>
<dbReference type="PANTHER" id="PTHR42872">
    <property type="entry name" value="PROTEIN-GLUTAMATE METHYLESTERASE/PROTEIN-GLUTAMINE GLUTAMINASE"/>
    <property type="match status" value="1"/>
</dbReference>
<evidence type="ECO:0000256" key="2">
    <source>
        <dbReference type="ARBA" id="ARBA00048267"/>
    </source>
</evidence>
<feature type="compositionally biased region" description="Basic and acidic residues" evidence="6">
    <location>
        <begin position="160"/>
        <end position="170"/>
    </location>
</feature>
<dbReference type="InterPro" id="IPR000673">
    <property type="entry name" value="Sig_transdc_resp-reg_Me-estase"/>
</dbReference>
<comment type="catalytic activity">
    <reaction evidence="3">
        <text>L-glutaminyl-[protein] + H2O = L-glutamyl-[protein] + NH4(+)</text>
        <dbReference type="Rhea" id="RHEA:16441"/>
        <dbReference type="Rhea" id="RHEA-COMP:10207"/>
        <dbReference type="Rhea" id="RHEA-COMP:10208"/>
        <dbReference type="ChEBI" id="CHEBI:15377"/>
        <dbReference type="ChEBI" id="CHEBI:28938"/>
        <dbReference type="ChEBI" id="CHEBI:29973"/>
        <dbReference type="ChEBI" id="CHEBI:30011"/>
        <dbReference type="EC" id="3.5.1.44"/>
    </reaction>
</comment>
<organism evidence="9 10">
    <name type="scientific">Ferrithrix thermotolerans DSM 19514</name>
    <dbReference type="NCBI Taxonomy" id="1121881"/>
    <lineage>
        <taxon>Bacteria</taxon>
        <taxon>Bacillati</taxon>
        <taxon>Actinomycetota</taxon>
        <taxon>Acidimicrobiia</taxon>
        <taxon>Acidimicrobiales</taxon>
        <taxon>Acidimicrobiaceae</taxon>
        <taxon>Ferrithrix</taxon>
    </lineage>
</organism>
<feature type="domain" description="Response regulatory" evidence="7">
    <location>
        <begin position="8"/>
        <end position="126"/>
    </location>
</feature>
<comment type="function">
    <text evidence="3">Involved in chemotaxis. Part of a chemotaxis signal transduction system that modulates chemotaxis in response to various stimuli. Catalyzes the demethylation of specific methylglutamate residues introduced into the chemoreceptors (methyl-accepting chemotaxis proteins or MCP) by CheR. Also mediates the irreversible deamidation of specific glutamine residues to glutamic acid.</text>
</comment>
<dbReference type="InterPro" id="IPR008248">
    <property type="entry name" value="CheB-like"/>
</dbReference>
<protein>
    <recommendedName>
        <fullName evidence="3">Protein-glutamate methylesterase/protein-glutamine glutaminase</fullName>
        <ecNumber evidence="3">3.1.1.61</ecNumber>
        <ecNumber evidence="3">3.5.1.44</ecNumber>
    </recommendedName>
</protein>
<comment type="similarity">
    <text evidence="3">Belongs to the CheB family.</text>
</comment>
<reference evidence="10" key="1">
    <citation type="submission" date="2016-11" db="EMBL/GenBank/DDBJ databases">
        <authorList>
            <person name="Varghese N."/>
            <person name="Submissions S."/>
        </authorList>
    </citation>
    <scope>NUCLEOTIDE SEQUENCE [LARGE SCALE GENOMIC DNA]</scope>
    <source>
        <strain evidence="10">DSM 19514</strain>
    </source>
</reference>
<dbReference type="PROSITE" id="PS50110">
    <property type="entry name" value="RESPONSE_REGULATORY"/>
    <property type="match status" value="1"/>
</dbReference>
<dbReference type="PROSITE" id="PS50122">
    <property type="entry name" value="CHEB"/>
    <property type="match status" value="1"/>
</dbReference>
<dbReference type="Gene3D" id="3.40.50.180">
    <property type="entry name" value="Methylesterase CheB, C-terminal domain"/>
    <property type="match status" value="1"/>
</dbReference>
<comment type="catalytic activity">
    <reaction evidence="2 3">
        <text>[protein]-L-glutamate 5-O-methyl ester + H2O = L-glutamyl-[protein] + methanol + H(+)</text>
        <dbReference type="Rhea" id="RHEA:23236"/>
        <dbReference type="Rhea" id="RHEA-COMP:10208"/>
        <dbReference type="Rhea" id="RHEA-COMP:10311"/>
        <dbReference type="ChEBI" id="CHEBI:15377"/>
        <dbReference type="ChEBI" id="CHEBI:15378"/>
        <dbReference type="ChEBI" id="CHEBI:17790"/>
        <dbReference type="ChEBI" id="CHEBI:29973"/>
        <dbReference type="ChEBI" id="CHEBI:82795"/>
        <dbReference type="EC" id="3.1.1.61"/>
    </reaction>
</comment>
<feature type="region of interest" description="Disordered" evidence="6">
    <location>
        <begin position="150"/>
        <end position="213"/>
    </location>
</feature>
<name>A0A1M4U0D5_9ACTN</name>
<dbReference type="EC" id="3.5.1.44" evidence="3"/>
<sequence length="424" mass="44876">MNKDSIYRVLIVDDSKVARSTLVRWLANEPNIRVVGEAKDGYEAFTALKVLDPDVVILDVEMPGISGIEVLRRIHRYDAKKTVIMFSATTKRGAAATIEALALGAADYVTKPSSSGEQGSSVDAIRDDLITKIKVLGSQRLRHEAKAPLERFRPPNPIQSDERQCDDKGKVGNSHSFGHDAAGQSRQLGGNLNNTARVPKQSTKGANGLDSGLGKTMSAAKRVEAVVIASSTGGPAALTEIVPKLPSDLAVPVLIVQHMPALFAEMLAERLNGRSALNVAIAEEGVAVTAGTIYIAPGGRHLEVVQRGVREIVCHLGDGPPEQSCKPSANVLFRSAAQVWHSHLLGVVLTGMGADGCDGSEAIVRQGGSVIVQDEATSVIWGMPGAVAKAGLASASLPLQAIAGEIYQRTKFKTHVLDTSLDRK</sequence>
<dbReference type="Pfam" id="PF01339">
    <property type="entry name" value="CheB_methylest"/>
    <property type="match status" value="1"/>
</dbReference>
<keyword evidence="3" id="KW-0963">Cytoplasm</keyword>
<dbReference type="NCBIfam" id="NF001965">
    <property type="entry name" value="PRK00742.1"/>
    <property type="match status" value="1"/>
</dbReference>
<dbReference type="HAMAP" id="MF_00099">
    <property type="entry name" value="CheB_chemtxs"/>
    <property type="match status" value="1"/>
</dbReference>
<evidence type="ECO:0000259" key="7">
    <source>
        <dbReference type="PROSITE" id="PS50110"/>
    </source>
</evidence>
<evidence type="ECO:0000313" key="10">
    <source>
        <dbReference type="Proteomes" id="UP000184295"/>
    </source>
</evidence>
<evidence type="ECO:0000313" key="9">
    <source>
        <dbReference type="EMBL" id="SHE50057.1"/>
    </source>
</evidence>
<dbReference type="EC" id="3.1.1.61" evidence="3"/>
<dbReference type="GO" id="GO:0006935">
    <property type="term" value="P:chemotaxis"/>
    <property type="evidence" value="ECO:0007669"/>
    <property type="project" value="UniProtKB-UniRule"/>
</dbReference>